<dbReference type="SFLD" id="SFLDG01151">
    <property type="entry name" value="Main.2:_Nu-like"/>
    <property type="match status" value="1"/>
</dbReference>
<sequence>MIELHYWPTPNGQKITIALEEMGLPYDLRPVNIGKGEQFAPDFLKIAPNNRMPAIVDPDGPDGAPVSIFESGAILQYLARKTGKLIGTTERDRIEVEQWLMWQMGGVGPMAGQAHHFLIYAPAMEPPQVLPYAQDRYRNEVARLYGVLDRRLADRPFVAGDFLSIADCAIWPWVKGWEKQQQVLDDKPNLARWISELEQRPAFVAGHAAGADLRGNGLQGSEAQKHLFGKR</sequence>
<evidence type="ECO:0000313" key="4">
    <source>
        <dbReference type="Proteomes" id="UP000679284"/>
    </source>
</evidence>
<evidence type="ECO:0000259" key="2">
    <source>
        <dbReference type="PROSITE" id="PS50405"/>
    </source>
</evidence>
<dbReference type="Pfam" id="PF00043">
    <property type="entry name" value="GST_C"/>
    <property type="match status" value="1"/>
</dbReference>
<dbReference type="InterPro" id="IPR010987">
    <property type="entry name" value="Glutathione-S-Trfase_C-like"/>
</dbReference>
<dbReference type="RefSeq" id="WP_211784138.1">
    <property type="nucleotide sequence ID" value="NZ_CP047289.1"/>
</dbReference>
<dbReference type="AlphaFoldDB" id="A0A8J8SJY2"/>
<dbReference type="SFLD" id="SFLDS00019">
    <property type="entry name" value="Glutathione_Transferase_(cytos"/>
    <property type="match status" value="1"/>
</dbReference>
<dbReference type="PANTHER" id="PTHR44051:SF19">
    <property type="entry name" value="DISULFIDE-BOND OXIDOREDUCTASE YFCG"/>
    <property type="match status" value="1"/>
</dbReference>
<dbReference type="InterPro" id="IPR004046">
    <property type="entry name" value="GST_C"/>
</dbReference>
<protein>
    <submittedName>
        <fullName evidence="3">Glutathione S-transferase family protein</fullName>
    </submittedName>
</protein>
<organism evidence="3 4">
    <name type="scientific">Falsirhodobacter algicola</name>
    <dbReference type="NCBI Taxonomy" id="2692330"/>
    <lineage>
        <taxon>Bacteria</taxon>
        <taxon>Pseudomonadati</taxon>
        <taxon>Pseudomonadota</taxon>
        <taxon>Alphaproteobacteria</taxon>
        <taxon>Rhodobacterales</taxon>
        <taxon>Paracoccaceae</taxon>
        <taxon>Falsirhodobacter</taxon>
    </lineage>
</organism>
<dbReference type="InterPro" id="IPR036249">
    <property type="entry name" value="Thioredoxin-like_sf"/>
</dbReference>
<feature type="domain" description="GST N-terminal" evidence="1">
    <location>
        <begin position="1"/>
        <end position="86"/>
    </location>
</feature>
<dbReference type="InterPro" id="IPR004045">
    <property type="entry name" value="Glutathione_S-Trfase_N"/>
</dbReference>
<gene>
    <name evidence="3" type="ORF">GR316_00545</name>
</gene>
<dbReference type="InterPro" id="IPR040079">
    <property type="entry name" value="Glutathione_S-Trfase"/>
</dbReference>
<dbReference type="Gene3D" id="3.40.30.10">
    <property type="entry name" value="Glutaredoxin"/>
    <property type="match status" value="1"/>
</dbReference>
<dbReference type="PANTHER" id="PTHR44051">
    <property type="entry name" value="GLUTATHIONE S-TRANSFERASE-RELATED"/>
    <property type="match status" value="1"/>
</dbReference>
<dbReference type="InterPro" id="IPR036282">
    <property type="entry name" value="Glutathione-S-Trfase_C_sf"/>
</dbReference>
<accession>A0A8J8SJY2</accession>
<proteinExistence type="predicted"/>
<evidence type="ECO:0000313" key="3">
    <source>
        <dbReference type="EMBL" id="QUS34888.1"/>
    </source>
</evidence>
<dbReference type="KEGG" id="fap:GR316_00545"/>
<keyword evidence="4" id="KW-1185">Reference proteome</keyword>
<evidence type="ECO:0000259" key="1">
    <source>
        <dbReference type="PROSITE" id="PS50404"/>
    </source>
</evidence>
<dbReference type="Proteomes" id="UP000679284">
    <property type="component" value="Chromosome"/>
</dbReference>
<dbReference type="PROSITE" id="PS50405">
    <property type="entry name" value="GST_CTER"/>
    <property type="match status" value="1"/>
</dbReference>
<dbReference type="CDD" id="cd03048">
    <property type="entry name" value="GST_N_Ure2p_like"/>
    <property type="match status" value="1"/>
</dbReference>
<name>A0A8J8SJY2_9RHOB</name>
<feature type="domain" description="GST C-terminal" evidence="2">
    <location>
        <begin position="89"/>
        <end position="227"/>
    </location>
</feature>
<reference evidence="3" key="1">
    <citation type="submission" date="2020-01" db="EMBL/GenBank/DDBJ databases">
        <authorList>
            <person name="Yang Y."/>
            <person name="Kwon Y.M."/>
        </authorList>
    </citation>
    <scope>NUCLEOTIDE SEQUENCE</scope>
    <source>
        <strain evidence="3">PG104</strain>
    </source>
</reference>
<dbReference type="Gene3D" id="1.20.1050.10">
    <property type="match status" value="1"/>
</dbReference>
<dbReference type="SUPFAM" id="SSF47616">
    <property type="entry name" value="GST C-terminal domain-like"/>
    <property type="match status" value="1"/>
</dbReference>
<dbReference type="SFLD" id="SFLDG00358">
    <property type="entry name" value="Main_(cytGST)"/>
    <property type="match status" value="1"/>
</dbReference>
<dbReference type="Pfam" id="PF13409">
    <property type="entry name" value="GST_N_2"/>
    <property type="match status" value="1"/>
</dbReference>
<dbReference type="SUPFAM" id="SSF52833">
    <property type="entry name" value="Thioredoxin-like"/>
    <property type="match status" value="1"/>
</dbReference>
<dbReference type="EMBL" id="CP047289">
    <property type="protein sequence ID" value="QUS34888.1"/>
    <property type="molecule type" value="Genomic_DNA"/>
</dbReference>
<dbReference type="PROSITE" id="PS50404">
    <property type="entry name" value="GST_NTER"/>
    <property type="match status" value="1"/>
</dbReference>